<dbReference type="AlphaFoldDB" id="A0A8J2JK73"/>
<organism evidence="1 2">
    <name type="scientific">Allacma fusca</name>
    <dbReference type="NCBI Taxonomy" id="39272"/>
    <lineage>
        <taxon>Eukaryota</taxon>
        <taxon>Metazoa</taxon>
        <taxon>Ecdysozoa</taxon>
        <taxon>Arthropoda</taxon>
        <taxon>Hexapoda</taxon>
        <taxon>Collembola</taxon>
        <taxon>Symphypleona</taxon>
        <taxon>Sminthuridae</taxon>
        <taxon>Allacma</taxon>
    </lineage>
</organism>
<name>A0A8J2JK73_9HEXA</name>
<sequence length="54" mass="6145">MKKNKSDLRLPPEIQTFPVIGTLRLFLSNNVLSDFLEIAKNYEPVARTVIGTKQ</sequence>
<accession>A0A8J2JK73</accession>
<keyword evidence="2" id="KW-1185">Reference proteome</keyword>
<proteinExistence type="predicted"/>
<reference evidence="1" key="1">
    <citation type="submission" date="2021-06" db="EMBL/GenBank/DDBJ databases">
        <authorList>
            <person name="Hodson N. C."/>
            <person name="Mongue J. A."/>
            <person name="Jaron S. K."/>
        </authorList>
    </citation>
    <scope>NUCLEOTIDE SEQUENCE</scope>
</reference>
<dbReference type="Proteomes" id="UP000708208">
    <property type="component" value="Unassembled WGS sequence"/>
</dbReference>
<comment type="caution">
    <text evidence="1">The sequence shown here is derived from an EMBL/GenBank/DDBJ whole genome shotgun (WGS) entry which is preliminary data.</text>
</comment>
<dbReference type="EMBL" id="CAJVCH010033661">
    <property type="protein sequence ID" value="CAG7714147.1"/>
    <property type="molecule type" value="Genomic_DNA"/>
</dbReference>
<gene>
    <name evidence="1" type="ORF">AFUS01_LOCUS5299</name>
</gene>
<protein>
    <submittedName>
        <fullName evidence="1">Uncharacterized protein</fullName>
    </submittedName>
</protein>
<evidence type="ECO:0000313" key="2">
    <source>
        <dbReference type="Proteomes" id="UP000708208"/>
    </source>
</evidence>
<evidence type="ECO:0000313" key="1">
    <source>
        <dbReference type="EMBL" id="CAG7714147.1"/>
    </source>
</evidence>